<dbReference type="PIRSF" id="PIRSF000521">
    <property type="entry name" value="Transaminase_4ab_Lys_Orn"/>
    <property type="match status" value="1"/>
</dbReference>
<evidence type="ECO:0000313" key="6">
    <source>
        <dbReference type="Proteomes" id="UP001170481"/>
    </source>
</evidence>
<dbReference type="GO" id="GO:0008483">
    <property type="term" value="F:transaminase activity"/>
    <property type="evidence" value="ECO:0007669"/>
    <property type="project" value="UniProtKB-KW"/>
</dbReference>
<dbReference type="GO" id="GO:0030170">
    <property type="term" value="F:pyridoxal phosphate binding"/>
    <property type="evidence" value="ECO:0007669"/>
    <property type="project" value="InterPro"/>
</dbReference>
<dbReference type="PANTHER" id="PTHR45688:SF13">
    <property type="entry name" value="ALANINE--GLYOXYLATE AMINOTRANSFERASE 2-LIKE"/>
    <property type="match status" value="1"/>
</dbReference>
<dbReference type="CDD" id="cd00610">
    <property type="entry name" value="OAT_like"/>
    <property type="match status" value="1"/>
</dbReference>
<evidence type="ECO:0000256" key="4">
    <source>
        <dbReference type="RuleBase" id="RU003560"/>
    </source>
</evidence>
<evidence type="ECO:0000256" key="2">
    <source>
        <dbReference type="ARBA" id="ARBA00008954"/>
    </source>
</evidence>
<dbReference type="InterPro" id="IPR015421">
    <property type="entry name" value="PyrdxlP-dep_Trfase_major"/>
</dbReference>
<reference evidence="5" key="1">
    <citation type="submission" date="2023-07" db="EMBL/GenBank/DDBJ databases">
        <title>Genome content predicts the carbon catabolic preferences of heterotrophic bacteria.</title>
        <authorList>
            <person name="Gralka M."/>
        </authorList>
    </citation>
    <scope>NUCLEOTIDE SEQUENCE</scope>
    <source>
        <strain evidence="5">C2R13</strain>
    </source>
</reference>
<dbReference type="SUPFAM" id="SSF53383">
    <property type="entry name" value="PLP-dependent transferases"/>
    <property type="match status" value="1"/>
</dbReference>
<protein>
    <submittedName>
        <fullName evidence="5">Aspartate aminotransferase family protein</fullName>
    </submittedName>
</protein>
<dbReference type="InterPro" id="IPR015422">
    <property type="entry name" value="PyrdxlP-dep_Trfase_small"/>
</dbReference>
<dbReference type="AlphaFoldDB" id="A0AAP4TW65"/>
<dbReference type="InterPro" id="IPR005814">
    <property type="entry name" value="Aminotrans_3"/>
</dbReference>
<evidence type="ECO:0000256" key="3">
    <source>
        <dbReference type="ARBA" id="ARBA00022898"/>
    </source>
</evidence>
<keyword evidence="5" id="KW-0032">Aminotransferase</keyword>
<accession>A0AAP4TW65</accession>
<dbReference type="EMBL" id="JAUORK010000004">
    <property type="protein sequence ID" value="MDO6671374.1"/>
    <property type="molecule type" value="Genomic_DNA"/>
</dbReference>
<organism evidence="5 6">
    <name type="scientific">Cobetia amphilecti</name>
    <dbReference type="NCBI Taxonomy" id="1055104"/>
    <lineage>
        <taxon>Bacteria</taxon>
        <taxon>Pseudomonadati</taxon>
        <taxon>Pseudomonadota</taxon>
        <taxon>Gammaproteobacteria</taxon>
        <taxon>Oceanospirillales</taxon>
        <taxon>Halomonadaceae</taxon>
        <taxon>Cobetia</taxon>
    </lineage>
</organism>
<comment type="similarity">
    <text evidence="2 4">Belongs to the class-III pyridoxal-phosphate-dependent aminotransferase family.</text>
</comment>
<comment type="cofactor">
    <cofactor evidence="1">
        <name>pyridoxal 5'-phosphate</name>
        <dbReference type="ChEBI" id="CHEBI:597326"/>
    </cofactor>
</comment>
<dbReference type="Gene3D" id="3.40.640.10">
    <property type="entry name" value="Type I PLP-dependent aspartate aminotransferase-like (Major domain)"/>
    <property type="match status" value="1"/>
</dbReference>
<dbReference type="Proteomes" id="UP001170481">
    <property type="component" value="Unassembled WGS sequence"/>
</dbReference>
<name>A0AAP4TW65_9GAMM</name>
<comment type="caution">
    <text evidence="5">The sequence shown here is derived from an EMBL/GenBank/DDBJ whole genome shotgun (WGS) entry which is preliminary data.</text>
</comment>
<evidence type="ECO:0000256" key="1">
    <source>
        <dbReference type="ARBA" id="ARBA00001933"/>
    </source>
</evidence>
<evidence type="ECO:0000313" key="5">
    <source>
        <dbReference type="EMBL" id="MDO6671374.1"/>
    </source>
</evidence>
<keyword evidence="3 4" id="KW-0663">Pyridoxal phosphate</keyword>
<dbReference type="Gene3D" id="3.90.1150.10">
    <property type="entry name" value="Aspartate Aminotransferase, domain 1"/>
    <property type="match status" value="1"/>
</dbReference>
<dbReference type="PANTHER" id="PTHR45688">
    <property type="match status" value="1"/>
</dbReference>
<keyword evidence="5" id="KW-0808">Transferase</keyword>
<dbReference type="InterPro" id="IPR049704">
    <property type="entry name" value="Aminotrans_3_PPA_site"/>
</dbReference>
<proteinExistence type="inferred from homology"/>
<dbReference type="RefSeq" id="WP_303593031.1">
    <property type="nucleotide sequence ID" value="NZ_JAUORK010000004.1"/>
</dbReference>
<dbReference type="Pfam" id="PF00202">
    <property type="entry name" value="Aminotran_3"/>
    <property type="match status" value="1"/>
</dbReference>
<sequence length="444" mass="48389">MEKVRGILDQNAFSMAHIDKADARIGALVRKRLETVGPTSMLFYEEPLHIVRGERVWLFDDQGKRYLDVYNNVPSIGHCHPRVVQAVAEQMGTLNVHNRYLHEGIHRYAERLLDTLPRTLNRLVMMCTGSESNDMALRLARGWTGRHGIIVTEAAYHGNTAAVTEVSPSSYKQGTPPDHVHILPISEMSQQSDPTAWFTEQVRHGIEQLEARGHGCAALLVDSIFSSDGIYADPAGFLKPAVEMLQAQGGLFIADEVQPGFGRTGDGMWGFARHGVTPDVVTMGKPMGNGFPMSGLAAREELLAKLNTDVGYFNTFGGSPVAVAAGTAVLDVIAEENLMENAKRQGAYLMRHLRDIQSRFEEVSDVRGAGLFLGVDLCDPARDGAADAARTTALINDLKHNGVLIGGAGKSGSTLKIRPPLCITQAEADLFMERFEQSLRATAT</sequence>
<gene>
    <name evidence="5" type="ORF">Q4535_04505</name>
</gene>
<dbReference type="PROSITE" id="PS00600">
    <property type="entry name" value="AA_TRANSFER_CLASS_3"/>
    <property type="match status" value="1"/>
</dbReference>
<dbReference type="InterPro" id="IPR015424">
    <property type="entry name" value="PyrdxlP-dep_Trfase"/>
</dbReference>